<evidence type="ECO:0000313" key="5">
    <source>
        <dbReference type="Proteomes" id="UP001589605"/>
    </source>
</evidence>
<organism evidence="4 5">
    <name type="scientific">Formosa undariae</name>
    <dbReference type="NCBI Taxonomy" id="1325436"/>
    <lineage>
        <taxon>Bacteria</taxon>
        <taxon>Pseudomonadati</taxon>
        <taxon>Bacteroidota</taxon>
        <taxon>Flavobacteriia</taxon>
        <taxon>Flavobacteriales</taxon>
        <taxon>Flavobacteriaceae</taxon>
        <taxon>Formosa</taxon>
    </lineage>
</organism>
<dbReference type="Proteomes" id="UP001589605">
    <property type="component" value="Unassembled WGS sequence"/>
</dbReference>
<feature type="domain" description="Peptidase M56" evidence="3">
    <location>
        <begin position="159"/>
        <end position="259"/>
    </location>
</feature>
<dbReference type="InterPro" id="IPR037682">
    <property type="entry name" value="TonB_C"/>
</dbReference>
<name>A0ABV5EWT0_9FLAO</name>
<feature type="transmembrane region" description="Helical" evidence="1">
    <location>
        <begin position="34"/>
        <end position="51"/>
    </location>
</feature>
<dbReference type="SUPFAM" id="SSF74653">
    <property type="entry name" value="TolA/TonB C-terminal domain"/>
    <property type="match status" value="1"/>
</dbReference>
<sequence>MLHYILQTIAFQLFFLVVYDLFLRRETFFNWNRFYILCTPIASFVLPLIKIEAFKNVLAQNYIVQLPAVILNPDASTVETQILPTVYLKNSSSFWSLEFILYVGISVSAFIFIFKMFKLFKTINISEKNTINGLTIITLKNSSAAFSFFNYVFLGDAISPENYKPILAHECVHKSQKHSADLLFFELLRIVFWFNPLVYMYQNRMVTLHEYIADALVVQQQDKVTYYQNLLSQVFDVNHISFINPFFKQSLIKKRIIMLTKTKSKQIHLIKYALLVPMIFAMLLYTSCDKEAENSESTILEDVEVPFTVVEQPPIFPGCEDLSVEERKKCMSNKISQFVGKNYNTDLAGELDLSGRQRISVIFKIDKQGNIVDARARASEDALAEEAVRVVNLLPKMQPGKQKGKEVTVPYSLPIVFQVQD</sequence>
<accession>A0ABV5EWT0</accession>
<feature type="domain" description="TonB C-terminal" evidence="2">
    <location>
        <begin position="358"/>
        <end position="418"/>
    </location>
</feature>
<dbReference type="InterPro" id="IPR052173">
    <property type="entry name" value="Beta-lactam_resp_regulator"/>
</dbReference>
<dbReference type="Pfam" id="PF05569">
    <property type="entry name" value="Peptidase_M56"/>
    <property type="match status" value="1"/>
</dbReference>
<evidence type="ECO:0000259" key="3">
    <source>
        <dbReference type="Pfam" id="PF05569"/>
    </source>
</evidence>
<feature type="transmembrane region" description="Helical" evidence="1">
    <location>
        <begin position="94"/>
        <end position="114"/>
    </location>
</feature>
<dbReference type="Gene3D" id="3.30.1150.10">
    <property type="match status" value="1"/>
</dbReference>
<keyword evidence="5" id="KW-1185">Reference proteome</keyword>
<dbReference type="PANTHER" id="PTHR34978:SF3">
    <property type="entry name" value="SLR0241 PROTEIN"/>
    <property type="match status" value="1"/>
</dbReference>
<evidence type="ECO:0000259" key="2">
    <source>
        <dbReference type="Pfam" id="PF03544"/>
    </source>
</evidence>
<feature type="transmembrane region" description="Helical" evidence="1">
    <location>
        <begin position="268"/>
        <end position="285"/>
    </location>
</feature>
<keyword evidence="1" id="KW-1133">Transmembrane helix</keyword>
<proteinExistence type="predicted"/>
<dbReference type="Pfam" id="PF03544">
    <property type="entry name" value="TonB_C"/>
    <property type="match status" value="1"/>
</dbReference>
<dbReference type="PANTHER" id="PTHR34978">
    <property type="entry name" value="POSSIBLE SENSOR-TRANSDUCER PROTEIN BLAR"/>
    <property type="match status" value="1"/>
</dbReference>
<protein>
    <submittedName>
        <fullName evidence="4">M56 family metallopeptidase</fullName>
    </submittedName>
</protein>
<dbReference type="EMBL" id="JBHMEZ010000001">
    <property type="protein sequence ID" value="MFB9051641.1"/>
    <property type="molecule type" value="Genomic_DNA"/>
</dbReference>
<evidence type="ECO:0000256" key="1">
    <source>
        <dbReference type="SAM" id="Phobius"/>
    </source>
</evidence>
<feature type="transmembrane region" description="Helical" evidence="1">
    <location>
        <begin position="6"/>
        <end position="22"/>
    </location>
</feature>
<evidence type="ECO:0000313" key="4">
    <source>
        <dbReference type="EMBL" id="MFB9051641.1"/>
    </source>
</evidence>
<gene>
    <name evidence="4" type="ORF">ACFFVB_00995</name>
</gene>
<keyword evidence="1" id="KW-0812">Transmembrane</keyword>
<comment type="caution">
    <text evidence="4">The sequence shown here is derived from an EMBL/GenBank/DDBJ whole genome shotgun (WGS) entry which is preliminary data.</text>
</comment>
<dbReference type="RefSeq" id="WP_382380258.1">
    <property type="nucleotide sequence ID" value="NZ_JBHMEZ010000001.1"/>
</dbReference>
<reference evidence="4 5" key="1">
    <citation type="submission" date="2024-09" db="EMBL/GenBank/DDBJ databases">
        <authorList>
            <person name="Sun Q."/>
            <person name="Mori K."/>
        </authorList>
    </citation>
    <scope>NUCLEOTIDE SEQUENCE [LARGE SCALE GENOMIC DNA]</scope>
    <source>
        <strain evidence="4 5">CECT 8286</strain>
    </source>
</reference>
<keyword evidence="1" id="KW-0472">Membrane</keyword>
<dbReference type="InterPro" id="IPR008756">
    <property type="entry name" value="Peptidase_M56"/>
</dbReference>